<protein>
    <submittedName>
        <fullName evidence="1">Uncharacterized protein</fullName>
    </submittedName>
</protein>
<dbReference type="EMBL" id="JAGPNK010000006">
    <property type="protein sequence ID" value="KAH7320106.1"/>
    <property type="molecule type" value="Genomic_DNA"/>
</dbReference>
<sequence length="279" mass="31633">MPSQGCQNLSFDEESAEDFGVASRCTRRHTFPYAVPELDRVWWLLLGRDKVPRSCREWAGDSLPGMSQTSWNHVNRKEFHTAIGCARDEPRISGLVAKIPGFSRPWFVGSRYGFNSFVSEIQSLSQNNHRYWCMSPPPVVIICFEEQFRRFDALNWVDSVAMEYRAHHAGLDVFPSHWQRDQSRLPGSTDHKGLEDRVRSLQGQMQQLSDRCSQLQWVAEAASAEQTMVNTAVQHILQGLEDAGVYSDTFGTAEVGFVRQLRPTSGNNGTPGGKRQRQV</sequence>
<proteinExistence type="predicted"/>
<gene>
    <name evidence="1" type="ORF">B0I35DRAFT_460398</name>
</gene>
<reference evidence="1" key="1">
    <citation type="journal article" date="2021" name="Nat. Commun.">
        <title>Genetic determinants of endophytism in the Arabidopsis root mycobiome.</title>
        <authorList>
            <person name="Mesny F."/>
            <person name="Miyauchi S."/>
            <person name="Thiergart T."/>
            <person name="Pickel B."/>
            <person name="Atanasova L."/>
            <person name="Karlsson M."/>
            <person name="Huettel B."/>
            <person name="Barry K.W."/>
            <person name="Haridas S."/>
            <person name="Chen C."/>
            <person name="Bauer D."/>
            <person name="Andreopoulos W."/>
            <person name="Pangilinan J."/>
            <person name="LaButti K."/>
            <person name="Riley R."/>
            <person name="Lipzen A."/>
            <person name="Clum A."/>
            <person name="Drula E."/>
            <person name="Henrissat B."/>
            <person name="Kohler A."/>
            <person name="Grigoriev I.V."/>
            <person name="Martin F.M."/>
            <person name="Hacquard S."/>
        </authorList>
    </citation>
    <scope>NUCLEOTIDE SEQUENCE</scope>
    <source>
        <strain evidence="1">MPI-CAGE-CH-0235</strain>
    </source>
</reference>
<comment type="caution">
    <text evidence="1">The sequence shown here is derived from an EMBL/GenBank/DDBJ whole genome shotgun (WGS) entry which is preliminary data.</text>
</comment>
<dbReference type="AlphaFoldDB" id="A0A8K0WS17"/>
<dbReference type="OrthoDB" id="5120663at2759"/>
<evidence type="ECO:0000313" key="1">
    <source>
        <dbReference type="EMBL" id="KAH7320106.1"/>
    </source>
</evidence>
<organism evidence="1 2">
    <name type="scientific">Stachybotrys elegans</name>
    <dbReference type="NCBI Taxonomy" id="80388"/>
    <lineage>
        <taxon>Eukaryota</taxon>
        <taxon>Fungi</taxon>
        <taxon>Dikarya</taxon>
        <taxon>Ascomycota</taxon>
        <taxon>Pezizomycotina</taxon>
        <taxon>Sordariomycetes</taxon>
        <taxon>Hypocreomycetidae</taxon>
        <taxon>Hypocreales</taxon>
        <taxon>Stachybotryaceae</taxon>
        <taxon>Stachybotrys</taxon>
    </lineage>
</organism>
<name>A0A8K0WS17_9HYPO</name>
<dbReference type="Proteomes" id="UP000813444">
    <property type="component" value="Unassembled WGS sequence"/>
</dbReference>
<keyword evidence="2" id="KW-1185">Reference proteome</keyword>
<accession>A0A8K0WS17</accession>
<evidence type="ECO:0000313" key="2">
    <source>
        <dbReference type="Proteomes" id="UP000813444"/>
    </source>
</evidence>